<proteinExistence type="predicted"/>
<keyword evidence="3" id="KW-1185">Reference proteome</keyword>
<name>E6WTE4_PSEUU</name>
<protein>
    <submittedName>
        <fullName evidence="2">Uncharacterized protein</fullName>
    </submittedName>
</protein>
<organism evidence="2 3">
    <name type="scientific">Pseudoxanthomonas suwonensis (strain 11-1)</name>
    <dbReference type="NCBI Taxonomy" id="743721"/>
    <lineage>
        <taxon>Bacteria</taxon>
        <taxon>Pseudomonadati</taxon>
        <taxon>Pseudomonadota</taxon>
        <taxon>Gammaproteobacteria</taxon>
        <taxon>Lysobacterales</taxon>
        <taxon>Lysobacteraceae</taxon>
        <taxon>Pseudoxanthomonas</taxon>
    </lineage>
</organism>
<gene>
    <name evidence="2" type="ordered locus">Psesu_1598</name>
</gene>
<sequence length="242" mass="26412">MGGERIRNAGRGLLCAALLAPVALAAGKRHGTVEDLLVHGAVEGRSLGEWTAQWWRWAFSQPVAPYLDPDGSWCAMGQEGPVWFLAGTNGQFTPKRHCVVPEGKYLLVPIINMSMRRSKLTRAGCREMQESVAVNNNHLASAVVMVNGQLLRDARRQRVRSDGCFQFDPEDAASTWMAADGYWLMLKPLPRGRHTISVGANYGAPGDEGYGSFQQTFEYQLDVGGHTLLSDAGSAQPVTALR</sequence>
<feature type="signal peptide" evidence="1">
    <location>
        <begin position="1"/>
        <end position="25"/>
    </location>
</feature>
<evidence type="ECO:0000256" key="1">
    <source>
        <dbReference type="SAM" id="SignalP"/>
    </source>
</evidence>
<dbReference type="Proteomes" id="UP000008632">
    <property type="component" value="Chromosome"/>
</dbReference>
<dbReference type="OrthoDB" id="5511088at2"/>
<reference evidence="2 3" key="1">
    <citation type="submission" date="2011-01" db="EMBL/GenBank/DDBJ databases">
        <title>Complete sequence of Pseudoxanthomonas suwonensis 11-1.</title>
        <authorList>
            <consortium name="US DOE Joint Genome Institute"/>
            <person name="Lucas S."/>
            <person name="Copeland A."/>
            <person name="Lapidus A."/>
            <person name="Cheng J.-F."/>
            <person name="Goodwin L."/>
            <person name="Pitluck S."/>
            <person name="Teshima H."/>
            <person name="Detter J.C."/>
            <person name="Han C."/>
            <person name="Tapia R."/>
            <person name="Land M."/>
            <person name="Hauser L."/>
            <person name="Kyrpides N."/>
            <person name="Ivanova N."/>
            <person name="Ovchinnikova G."/>
            <person name="Siebers A.K."/>
            <person name="Allgaier M."/>
            <person name="Thelen M.P."/>
            <person name="Hugenholtz P."/>
            <person name="Gladden J."/>
            <person name="Woyke T."/>
        </authorList>
    </citation>
    <scope>NUCLEOTIDE SEQUENCE [LARGE SCALE GENOMIC DNA]</scope>
    <source>
        <strain evidence="3">11-1</strain>
    </source>
</reference>
<accession>E6WTE4</accession>
<dbReference type="EMBL" id="CP002446">
    <property type="protein sequence ID" value="ADV27443.1"/>
    <property type="molecule type" value="Genomic_DNA"/>
</dbReference>
<dbReference type="eggNOG" id="ENOG5032YH8">
    <property type="taxonomic scope" value="Bacteria"/>
</dbReference>
<evidence type="ECO:0000313" key="2">
    <source>
        <dbReference type="EMBL" id="ADV27443.1"/>
    </source>
</evidence>
<keyword evidence="1" id="KW-0732">Signal</keyword>
<evidence type="ECO:0000313" key="3">
    <source>
        <dbReference type="Proteomes" id="UP000008632"/>
    </source>
</evidence>
<dbReference type="AlphaFoldDB" id="E6WTE4"/>
<dbReference type="KEGG" id="psu:Psesu_1598"/>
<dbReference type="STRING" id="743721.Psesu_1598"/>
<dbReference type="RefSeq" id="WP_013535271.1">
    <property type="nucleotide sequence ID" value="NC_014924.1"/>
</dbReference>
<feature type="chain" id="PRO_5003215054" evidence="1">
    <location>
        <begin position="26"/>
        <end position="242"/>
    </location>
</feature>
<dbReference type="HOGENOM" id="CLU_076587_1_0_6"/>